<comment type="caution">
    <text evidence="1">The sequence shown here is derived from an EMBL/GenBank/DDBJ whole genome shotgun (WGS) entry which is preliminary data.</text>
</comment>
<evidence type="ECO:0000313" key="1">
    <source>
        <dbReference type="EMBL" id="CAB4005197.1"/>
    </source>
</evidence>
<keyword evidence="1" id="KW-0808">Transferase</keyword>
<dbReference type="Proteomes" id="UP001152795">
    <property type="component" value="Unassembled WGS sequence"/>
</dbReference>
<proteinExistence type="predicted"/>
<dbReference type="PANTHER" id="PTHR21329">
    <property type="entry name" value="PHOSPHATIDYLINOSITOL N-ACETYLGLUCOSAMINYLTRANSFERASE SUBUNIT Q-RELATED"/>
    <property type="match status" value="1"/>
</dbReference>
<dbReference type="GO" id="GO:0016020">
    <property type="term" value="C:membrane"/>
    <property type="evidence" value="ECO:0007669"/>
    <property type="project" value="InterPro"/>
</dbReference>
<dbReference type="GO" id="GO:0006506">
    <property type="term" value="P:GPI anchor biosynthetic process"/>
    <property type="evidence" value="ECO:0007669"/>
    <property type="project" value="InterPro"/>
</dbReference>
<name>A0A6S7HMM8_PARCT</name>
<dbReference type="AlphaFoldDB" id="A0A6S7HMM8"/>
<dbReference type="EMBL" id="CACRXK020005121">
    <property type="protein sequence ID" value="CAB4005197.1"/>
    <property type="molecule type" value="Genomic_DNA"/>
</dbReference>
<reference evidence="1" key="1">
    <citation type="submission" date="2020-04" db="EMBL/GenBank/DDBJ databases">
        <authorList>
            <person name="Alioto T."/>
            <person name="Alioto T."/>
            <person name="Gomez Garrido J."/>
        </authorList>
    </citation>
    <scope>NUCLEOTIDE SEQUENCE</scope>
    <source>
        <strain evidence="1">A484AB</strain>
    </source>
</reference>
<dbReference type="PANTHER" id="PTHR21329:SF3">
    <property type="entry name" value="PHOSPHATIDYLINOSITOL N-ACETYLGLUCOSAMINYLTRANSFERASE SUBUNIT Q"/>
    <property type="match status" value="1"/>
</dbReference>
<evidence type="ECO:0000313" key="2">
    <source>
        <dbReference type="Proteomes" id="UP001152795"/>
    </source>
</evidence>
<organism evidence="1 2">
    <name type="scientific">Paramuricea clavata</name>
    <name type="common">Red gorgonian</name>
    <name type="synonym">Violescent sea-whip</name>
    <dbReference type="NCBI Taxonomy" id="317549"/>
    <lineage>
        <taxon>Eukaryota</taxon>
        <taxon>Metazoa</taxon>
        <taxon>Cnidaria</taxon>
        <taxon>Anthozoa</taxon>
        <taxon>Octocorallia</taxon>
        <taxon>Malacalcyonacea</taxon>
        <taxon>Plexauridae</taxon>
        <taxon>Paramuricea</taxon>
    </lineage>
</organism>
<keyword evidence="1" id="KW-0328">Glycosyltransferase</keyword>
<protein>
    <submittedName>
        <fullName evidence="1">Phosphatidylinositol N-acetylglucosaminyltransferase subunit Q</fullName>
    </submittedName>
</protein>
<sequence>MAAKSRMTVIFVKDVAFSPSVSCNILYGQENVDRNGDKIIYVDDVVPMQENKLKQMPNNTLDNDSIIDSRNSKFILGFVCNSNSVDREILVEILKQEVKMRSFGVLVISINEIFSGKSLVLIQSDHSGQTPYCNIENVPESEVRIVCLKRNLSLSKLSWLRSVDSDKTIRKKEKLSRHTLNGITRGHQAHMADETRRNESHKSSVFKLLFVSISWLLSFMRPGLKFPTILKQFFSHLPKYLFVAKQLSYRFDQIYNMFVNRQGSHEQVNINSKTITNGNLVMSLLIDIILGFLVIYFVFSNQHCLYISSWLIGQKYNIAENLSSLLKWLMGAPAGFKLNIPLNQFLGNFYIYHVHLWTNYLYFVEAYLPKIILCCTLAGCLGVTFLLALLCDVLLLLTVHIYCFYIYAARLFCLEIHVLASLLRLFTGKKWNFLRSRVDSVEYDVDRLFIGTLLFTILLFLFPTVFLYYIVFTSLRLLVLLVQSFLYGVVALLNSFPFFGLWLYVVNPEKLPGQVIVNTKTISCTPGLEDCLIIENVNIIQPDSFLYLSFRHKCVPCGILFRNCRSVMFETTYRDIFGEGIFKKLLTGQIISKP</sequence>
<dbReference type="Pfam" id="PF05024">
    <property type="entry name" value="Gpi1"/>
    <property type="match status" value="1"/>
</dbReference>
<keyword evidence="2" id="KW-1185">Reference proteome</keyword>
<accession>A0A6S7HMM8</accession>
<gene>
    <name evidence="1" type="ORF">PACLA_8A081999</name>
</gene>
<dbReference type="OrthoDB" id="70250at2759"/>
<dbReference type="GO" id="GO:0005783">
    <property type="term" value="C:endoplasmic reticulum"/>
    <property type="evidence" value="ECO:0007669"/>
    <property type="project" value="TreeGrafter"/>
</dbReference>
<dbReference type="InterPro" id="IPR007720">
    <property type="entry name" value="PigQ/GPI1"/>
</dbReference>
<dbReference type="GO" id="GO:0016757">
    <property type="term" value="F:glycosyltransferase activity"/>
    <property type="evidence" value="ECO:0007669"/>
    <property type="project" value="UniProtKB-KW"/>
</dbReference>